<protein>
    <submittedName>
        <fullName evidence="3">Uncharacterized protein</fullName>
    </submittedName>
</protein>
<keyword evidence="2" id="KW-0472">Membrane</keyword>
<accession>A0A2S8SRL7</accession>
<reference evidence="3 4" key="1">
    <citation type="journal article" date="2018" name="Syst. Appl. Microbiol.">
        <title>Abditibacterium utsteinense sp. nov., the first cultivated member of candidate phylum FBP, isolated from ice-free Antarctic soil samples.</title>
        <authorList>
            <person name="Tahon G."/>
            <person name="Tytgat B."/>
            <person name="Lebbe L."/>
            <person name="Carlier A."/>
            <person name="Willems A."/>
        </authorList>
    </citation>
    <scope>NUCLEOTIDE SEQUENCE [LARGE SCALE GENOMIC DNA]</scope>
    <source>
        <strain evidence="3 4">LMG 29911</strain>
    </source>
</reference>
<evidence type="ECO:0000256" key="1">
    <source>
        <dbReference type="SAM" id="MobiDB-lite"/>
    </source>
</evidence>
<keyword evidence="2" id="KW-0812">Transmembrane</keyword>
<name>A0A2S8SRL7_9BACT</name>
<evidence type="ECO:0000313" key="3">
    <source>
        <dbReference type="EMBL" id="PQV63451.1"/>
    </source>
</evidence>
<feature type="region of interest" description="Disordered" evidence="1">
    <location>
        <begin position="1"/>
        <end position="26"/>
    </location>
</feature>
<comment type="caution">
    <text evidence="3">The sequence shown here is derived from an EMBL/GenBank/DDBJ whole genome shotgun (WGS) entry which is preliminary data.</text>
</comment>
<organism evidence="3 4">
    <name type="scientific">Abditibacterium utsteinense</name>
    <dbReference type="NCBI Taxonomy" id="1960156"/>
    <lineage>
        <taxon>Bacteria</taxon>
        <taxon>Pseudomonadati</taxon>
        <taxon>Abditibacteriota</taxon>
        <taxon>Abditibacteriia</taxon>
        <taxon>Abditibacteriales</taxon>
        <taxon>Abditibacteriaceae</taxon>
        <taxon>Abditibacterium</taxon>
    </lineage>
</organism>
<sequence length="84" mass="9055">MTPEELEAGLKSEIQAANADGEKSAKKETYDRTTVVAFGLLFVLPALIIVFAMLFMLPLIARSVHEEPSGATTLRSNSGDVSMK</sequence>
<dbReference type="EMBL" id="NIGF01000011">
    <property type="protein sequence ID" value="PQV63451.1"/>
    <property type="molecule type" value="Genomic_DNA"/>
</dbReference>
<dbReference type="Proteomes" id="UP000237684">
    <property type="component" value="Unassembled WGS sequence"/>
</dbReference>
<keyword evidence="4" id="KW-1185">Reference proteome</keyword>
<evidence type="ECO:0000256" key="2">
    <source>
        <dbReference type="SAM" id="Phobius"/>
    </source>
</evidence>
<dbReference type="RefSeq" id="WP_105484093.1">
    <property type="nucleotide sequence ID" value="NZ_NIGF01000011.1"/>
</dbReference>
<dbReference type="AlphaFoldDB" id="A0A2S8SRL7"/>
<dbReference type="InParanoid" id="A0A2S8SRL7"/>
<gene>
    <name evidence="3" type="ORF">B1R32_11112</name>
</gene>
<feature type="transmembrane region" description="Helical" evidence="2">
    <location>
        <begin position="35"/>
        <end position="57"/>
    </location>
</feature>
<proteinExistence type="predicted"/>
<evidence type="ECO:0000313" key="4">
    <source>
        <dbReference type="Proteomes" id="UP000237684"/>
    </source>
</evidence>
<keyword evidence="2" id="KW-1133">Transmembrane helix</keyword>